<feature type="non-terminal residue" evidence="1">
    <location>
        <position position="257"/>
    </location>
</feature>
<sequence>TKDWIFIIDADERVIPGHGENLKKMLPEIKETDVIAIDVYNLYLLEGVRVSRSHFKSLRLFRRSCKPRYEGRIHNRPVIPRGSKVYMLPMRINHFGYDLSQETMDIKYARTVKMCKRWVREKPEEREAWFQLARAMKVKQGKLNTEEMPFIMEALQKGIALGEGDDDYNHIYLQMLNLKGWLKYATGEHAEAINYGKRAIAIKPDYIDSILLVGLVYTYGVDALKGEEWLQRYLRSQEAYQHGDKLDGIVMEHANDR</sequence>
<dbReference type="AlphaFoldDB" id="X0VAC1"/>
<accession>X0VAC1</accession>
<name>X0VAC1_9ZZZZ</name>
<dbReference type="Gene3D" id="1.25.40.10">
    <property type="entry name" value="Tetratricopeptide repeat domain"/>
    <property type="match status" value="1"/>
</dbReference>
<evidence type="ECO:0008006" key="2">
    <source>
        <dbReference type="Google" id="ProtNLM"/>
    </source>
</evidence>
<comment type="caution">
    <text evidence="1">The sequence shown here is derived from an EMBL/GenBank/DDBJ whole genome shotgun (WGS) entry which is preliminary data.</text>
</comment>
<dbReference type="SUPFAM" id="SSF81901">
    <property type="entry name" value="HCP-like"/>
    <property type="match status" value="1"/>
</dbReference>
<dbReference type="InterPro" id="IPR011990">
    <property type="entry name" value="TPR-like_helical_dom_sf"/>
</dbReference>
<gene>
    <name evidence="1" type="ORF">S01H1_55979</name>
</gene>
<protein>
    <recommendedName>
        <fullName evidence="2">Glycosyltransferase 2-like domain-containing protein</fullName>
    </recommendedName>
</protein>
<organism evidence="1">
    <name type="scientific">marine sediment metagenome</name>
    <dbReference type="NCBI Taxonomy" id="412755"/>
    <lineage>
        <taxon>unclassified sequences</taxon>
        <taxon>metagenomes</taxon>
        <taxon>ecological metagenomes</taxon>
    </lineage>
</organism>
<evidence type="ECO:0000313" key="1">
    <source>
        <dbReference type="EMBL" id="GAG15200.1"/>
    </source>
</evidence>
<proteinExistence type="predicted"/>
<feature type="non-terminal residue" evidence="1">
    <location>
        <position position="1"/>
    </location>
</feature>
<dbReference type="EMBL" id="BARS01036414">
    <property type="protein sequence ID" value="GAG15200.1"/>
    <property type="molecule type" value="Genomic_DNA"/>
</dbReference>
<reference evidence="1" key="1">
    <citation type="journal article" date="2014" name="Front. Microbiol.">
        <title>High frequency of phylogenetically diverse reductive dehalogenase-homologous genes in deep subseafloor sedimentary metagenomes.</title>
        <authorList>
            <person name="Kawai M."/>
            <person name="Futagami T."/>
            <person name="Toyoda A."/>
            <person name="Takaki Y."/>
            <person name="Nishi S."/>
            <person name="Hori S."/>
            <person name="Arai W."/>
            <person name="Tsubouchi T."/>
            <person name="Morono Y."/>
            <person name="Uchiyama I."/>
            <person name="Ito T."/>
            <person name="Fujiyama A."/>
            <person name="Inagaki F."/>
            <person name="Takami H."/>
        </authorList>
    </citation>
    <scope>NUCLEOTIDE SEQUENCE</scope>
    <source>
        <strain evidence="1">Expedition CK06-06</strain>
    </source>
</reference>